<name>K0S158_THAOC</name>
<dbReference type="EMBL" id="AGNL01023786">
    <property type="protein sequence ID" value="EJK59035.1"/>
    <property type="molecule type" value="Genomic_DNA"/>
</dbReference>
<organism evidence="1 2">
    <name type="scientific">Thalassiosira oceanica</name>
    <name type="common">Marine diatom</name>
    <dbReference type="NCBI Taxonomy" id="159749"/>
    <lineage>
        <taxon>Eukaryota</taxon>
        <taxon>Sar</taxon>
        <taxon>Stramenopiles</taxon>
        <taxon>Ochrophyta</taxon>
        <taxon>Bacillariophyta</taxon>
        <taxon>Coscinodiscophyceae</taxon>
        <taxon>Thalassiosirophycidae</taxon>
        <taxon>Thalassiosirales</taxon>
        <taxon>Thalassiosiraceae</taxon>
        <taxon>Thalassiosira</taxon>
    </lineage>
</organism>
<comment type="caution">
    <text evidence="1">The sequence shown here is derived from an EMBL/GenBank/DDBJ whole genome shotgun (WGS) entry which is preliminary data.</text>
</comment>
<evidence type="ECO:0000313" key="1">
    <source>
        <dbReference type="EMBL" id="EJK59035.1"/>
    </source>
</evidence>
<evidence type="ECO:0000313" key="2">
    <source>
        <dbReference type="Proteomes" id="UP000266841"/>
    </source>
</evidence>
<protein>
    <submittedName>
        <fullName evidence="1">Uncharacterized protein</fullName>
    </submittedName>
</protein>
<dbReference type="AlphaFoldDB" id="K0S158"/>
<reference evidence="1 2" key="1">
    <citation type="journal article" date="2012" name="Genome Biol.">
        <title>Genome and low-iron response of an oceanic diatom adapted to chronic iron limitation.</title>
        <authorList>
            <person name="Lommer M."/>
            <person name="Specht M."/>
            <person name="Roy A.S."/>
            <person name="Kraemer L."/>
            <person name="Andreson R."/>
            <person name="Gutowska M.A."/>
            <person name="Wolf J."/>
            <person name="Bergner S.V."/>
            <person name="Schilhabel M.B."/>
            <person name="Klostermeier U.C."/>
            <person name="Beiko R.G."/>
            <person name="Rosenstiel P."/>
            <person name="Hippler M."/>
            <person name="Laroche J."/>
        </authorList>
    </citation>
    <scope>NUCLEOTIDE SEQUENCE [LARGE SCALE GENOMIC DNA]</scope>
    <source>
        <strain evidence="1 2">CCMP1005</strain>
    </source>
</reference>
<sequence length="84" mass="9405">MNICLLLAAPFDNSCACHSNCTKSVKYQEIPSSNLGRDFLSRWPNGKAPDYGYFFLKMSKGQQLNQNCPSHAFFCKVLSHLTVA</sequence>
<keyword evidence="2" id="KW-1185">Reference proteome</keyword>
<gene>
    <name evidence="1" type="ORF">THAOC_20797</name>
</gene>
<accession>K0S158</accession>
<proteinExistence type="predicted"/>
<dbReference type="Proteomes" id="UP000266841">
    <property type="component" value="Unassembled WGS sequence"/>
</dbReference>